<evidence type="ECO:0000313" key="8">
    <source>
        <dbReference type="Proteomes" id="UP001304895"/>
    </source>
</evidence>
<gene>
    <name evidence="7" type="ORF">BT67DRAFT_298573</name>
</gene>
<feature type="transmembrane region" description="Helical" evidence="6">
    <location>
        <begin position="152"/>
        <end position="178"/>
    </location>
</feature>
<dbReference type="AlphaFoldDB" id="A0AAN6UKR6"/>
<feature type="transmembrane region" description="Helical" evidence="6">
    <location>
        <begin position="280"/>
        <end position="301"/>
    </location>
</feature>
<sequence length="364" mass="39757">MDGIDPSQFPPGWTQDDIQDALAQHYYACNNVSPTCPVEATTLGYYPNRGINIFFAIGFAFACMATLLFGIRKKTWSYMSFIAAGSALELAGYAARIPLTDNPWNKHAFETQIVAIILGPTLVCISIYLTLKHVCLALSPALSRVGPHRYPFIFVPLDVSCLCVQAIGGALAASSALNNYAMVQHGNRCIIAGIVLQVVVLLLFGTTAGDYYWRVRKWIKTDAADPEAVALWRDKKFRMFVYAVTGAYSGILIRCIYRIAEMAGGWGNEIMQDEPSFIVLEGFMILIPCILLAVFPPGLLFPQMATRMSGPGRVGRLSREGDKDDTEKHAQPGGQETHKQVASGDESGTGEGQVNEKPTTSWSA</sequence>
<name>A0AAN6UKR6_9PEZI</name>
<feature type="transmembrane region" description="Helical" evidence="6">
    <location>
        <begin position="78"/>
        <end position="99"/>
    </location>
</feature>
<evidence type="ECO:0000256" key="3">
    <source>
        <dbReference type="ARBA" id="ARBA00022989"/>
    </source>
</evidence>
<dbReference type="GO" id="GO:0000324">
    <property type="term" value="C:fungal-type vacuole"/>
    <property type="evidence" value="ECO:0007669"/>
    <property type="project" value="TreeGrafter"/>
</dbReference>
<keyword evidence="8" id="KW-1185">Reference proteome</keyword>
<dbReference type="PANTHER" id="PTHR31465">
    <property type="entry name" value="PROTEIN RTA1-RELATED"/>
    <property type="match status" value="1"/>
</dbReference>
<feature type="transmembrane region" description="Helical" evidence="6">
    <location>
        <begin position="111"/>
        <end position="131"/>
    </location>
</feature>
<keyword evidence="4 6" id="KW-0472">Membrane</keyword>
<feature type="region of interest" description="Disordered" evidence="5">
    <location>
        <begin position="310"/>
        <end position="364"/>
    </location>
</feature>
<feature type="transmembrane region" description="Helical" evidence="6">
    <location>
        <begin position="190"/>
        <end position="213"/>
    </location>
</feature>
<accession>A0AAN6UKR6</accession>
<dbReference type="GO" id="GO:0005886">
    <property type="term" value="C:plasma membrane"/>
    <property type="evidence" value="ECO:0007669"/>
    <property type="project" value="TreeGrafter"/>
</dbReference>
<dbReference type="Proteomes" id="UP001304895">
    <property type="component" value="Unassembled WGS sequence"/>
</dbReference>
<evidence type="ECO:0000313" key="7">
    <source>
        <dbReference type="EMBL" id="KAK4134564.1"/>
    </source>
</evidence>
<dbReference type="PANTHER" id="PTHR31465:SF8">
    <property type="entry name" value="DOMAIN PROTEIN, PUTATIVE (AFU_ORTHOLOGUE AFUA_6G14140)-RELATED"/>
    <property type="match status" value="1"/>
</dbReference>
<reference evidence="7" key="2">
    <citation type="submission" date="2023-05" db="EMBL/GenBank/DDBJ databases">
        <authorList>
            <consortium name="Lawrence Berkeley National Laboratory"/>
            <person name="Steindorff A."/>
            <person name="Hensen N."/>
            <person name="Bonometti L."/>
            <person name="Westerberg I."/>
            <person name="Brannstrom I.O."/>
            <person name="Guillou S."/>
            <person name="Cros-Aarteil S."/>
            <person name="Calhoun S."/>
            <person name="Haridas S."/>
            <person name="Kuo A."/>
            <person name="Mondo S."/>
            <person name="Pangilinan J."/>
            <person name="Riley R."/>
            <person name="Labutti K."/>
            <person name="Andreopoulos B."/>
            <person name="Lipzen A."/>
            <person name="Chen C."/>
            <person name="Yanf M."/>
            <person name="Daum C."/>
            <person name="Ng V."/>
            <person name="Clum A."/>
            <person name="Ohm R."/>
            <person name="Martin F."/>
            <person name="Silar P."/>
            <person name="Natvig D."/>
            <person name="Lalanne C."/>
            <person name="Gautier V."/>
            <person name="Ament-Velasquez S.L."/>
            <person name="Kruys A."/>
            <person name="Hutchinson M.I."/>
            <person name="Powell A.J."/>
            <person name="Barry K."/>
            <person name="Miller A.N."/>
            <person name="Grigoriev I.V."/>
            <person name="Debuchy R."/>
            <person name="Gladieux P."/>
            <person name="Thoren M.H."/>
            <person name="Johannesson H."/>
        </authorList>
    </citation>
    <scope>NUCLEOTIDE SEQUENCE</scope>
    <source>
        <strain evidence="7">CBS 123565</strain>
    </source>
</reference>
<keyword evidence="2 6" id="KW-0812">Transmembrane</keyword>
<proteinExistence type="predicted"/>
<dbReference type="EMBL" id="MU853408">
    <property type="protein sequence ID" value="KAK4134564.1"/>
    <property type="molecule type" value="Genomic_DNA"/>
</dbReference>
<dbReference type="InterPro" id="IPR007568">
    <property type="entry name" value="RTA1"/>
</dbReference>
<comment type="subcellular location">
    <subcellularLocation>
        <location evidence="1">Membrane</location>
        <topology evidence="1">Multi-pass membrane protein</topology>
    </subcellularLocation>
</comment>
<feature type="transmembrane region" description="Helical" evidence="6">
    <location>
        <begin position="240"/>
        <end position="260"/>
    </location>
</feature>
<dbReference type="Pfam" id="PF04479">
    <property type="entry name" value="RTA1"/>
    <property type="match status" value="1"/>
</dbReference>
<feature type="transmembrane region" description="Helical" evidence="6">
    <location>
        <begin position="51"/>
        <end position="71"/>
    </location>
</feature>
<evidence type="ECO:0000256" key="5">
    <source>
        <dbReference type="SAM" id="MobiDB-lite"/>
    </source>
</evidence>
<organism evidence="7 8">
    <name type="scientific">Trichocladium antarcticum</name>
    <dbReference type="NCBI Taxonomy" id="1450529"/>
    <lineage>
        <taxon>Eukaryota</taxon>
        <taxon>Fungi</taxon>
        <taxon>Dikarya</taxon>
        <taxon>Ascomycota</taxon>
        <taxon>Pezizomycotina</taxon>
        <taxon>Sordariomycetes</taxon>
        <taxon>Sordariomycetidae</taxon>
        <taxon>Sordariales</taxon>
        <taxon>Chaetomiaceae</taxon>
        <taxon>Trichocladium</taxon>
    </lineage>
</organism>
<feature type="compositionally biased region" description="Basic and acidic residues" evidence="5">
    <location>
        <begin position="317"/>
        <end position="330"/>
    </location>
</feature>
<evidence type="ECO:0000256" key="4">
    <source>
        <dbReference type="ARBA" id="ARBA00023136"/>
    </source>
</evidence>
<protein>
    <submittedName>
        <fullName evidence="7">Uncharacterized protein</fullName>
    </submittedName>
</protein>
<reference evidence="7" key="1">
    <citation type="journal article" date="2023" name="Mol. Phylogenet. Evol.">
        <title>Genome-scale phylogeny and comparative genomics of the fungal order Sordariales.</title>
        <authorList>
            <person name="Hensen N."/>
            <person name="Bonometti L."/>
            <person name="Westerberg I."/>
            <person name="Brannstrom I.O."/>
            <person name="Guillou S."/>
            <person name="Cros-Aarteil S."/>
            <person name="Calhoun S."/>
            <person name="Haridas S."/>
            <person name="Kuo A."/>
            <person name="Mondo S."/>
            <person name="Pangilinan J."/>
            <person name="Riley R."/>
            <person name="LaButti K."/>
            <person name="Andreopoulos B."/>
            <person name="Lipzen A."/>
            <person name="Chen C."/>
            <person name="Yan M."/>
            <person name="Daum C."/>
            <person name="Ng V."/>
            <person name="Clum A."/>
            <person name="Steindorff A."/>
            <person name="Ohm R.A."/>
            <person name="Martin F."/>
            <person name="Silar P."/>
            <person name="Natvig D.O."/>
            <person name="Lalanne C."/>
            <person name="Gautier V."/>
            <person name="Ament-Velasquez S.L."/>
            <person name="Kruys A."/>
            <person name="Hutchinson M.I."/>
            <person name="Powell A.J."/>
            <person name="Barry K."/>
            <person name="Miller A.N."/>
            <person name="Grigoriev I.V."/>
            <person name="Debuchy R."/>
            <person name="Gladieux P."/>
            <person name="Hiltunen Thoren M."/>
            <person name="Johannesson H."/>
        </authorList>
    </citation>
    <scope>NUCLEOTIDE SEQUENCE</scope>
    <source>
        <strain evidence="7">CBS 123565</strain>
    </source>
</reference>
<evidence type="ECO:0000256" key="6">
    <source>
        <dbReference type="SAM" id="Phobius"/>
    </source>
</evidence>
<comment type="caution">
    <text evidence="7">The sequence shown here is derived from an EMBL/GenBank/DDBJ whole genome shotgun (WGS) entry which is preliminary data.</text>
</comment>
<keyword evidence="3 6" id="KW-1133">Transmembrane helix</keyword>
<evidence type="ECO:0000256" key="2">
    <source>
        <dbReference type="ARBA" id="ARBA00022692"/>
    </source>
</evidence>
<evidence type="ECO:0000256" key="1">
    <source>
        <dbReference type="ARBA" id="ARBA00004141"/>
    </source>
</evidence>